<protein>
    <submittedName>
        <fullName evidence="1">Uncharacterized protein</fullName>
    </submittedName>
</protein>
<name>X1GCZ2_9ZZZZ</name>
<comment type="caution">
    <text evidence="1">The sequence shown here is derived from an EMBL/GenBank/DDBJ whole genome shotgun (WGS) entry which is preliminary data.</text>
</comment>
<gene>
    <name evidence="1" type="ORF">S03H2_03606</name>
</gene>
<dbReference type="AlphaFoldDB" id="X1GCZ2"/>
<accession>X1GCZ2</accession>
<organism evidence="1">
    <name type="scientific">marine sediment metagenome</name>
    <dbReference type="NCBI Taxonomy" id="412755"/>
    <lineage>
        <taxon>unclassified sequences</taxon>
        <taxon>metagenomes</taxon>
        <taxon>ecological metagenomes</taxon>
    </lineage>
</organism>
<sequence>MGFGVSAAQIRTIVEEEVADIKDQTNKLAGETPGDSSVEADWQSGIATSGETGGDLVTIGTAGDRKKVHSLVVGIGALTIGANITIRLYRLVNGVETRVYRETFIVGTDPNGLWVINGTLEIDGTLRVEVQSDTPADNGEAVTYNYNTEDM</sequence>
<evidence type="ECO:0000313" key="1">
    <source>
        <dbReference type="EMBL" id="GAH30918.1"/>
    </source>
</evidence>
<dbReference type="EMBL" id="BARU01001351">
    <property type="protein sequence ID" value="GAH30918.1"/>
    <property type="molecule type" value="Genomic_DNA"/>
</dbReference>
<reference evidence="1" key="1">
    <citation type="journal article" date="2014" name="Front. Microbiol.">
        <title>High frequency of phylogenetically diverse reductive dehalogenase-homologous genes in deep subseafloor sedimentary metagenomes.</title>
        <authorList>
            <person name="Kawai M."/>
            <person name="Futagami T."/>
            <person name="Toyoda A."/>
            <person name="Takaki Y."/>
            <person name="Nishi S."/>
            <person name="Hori S."/>
            <person name="Arai W."/>
            <person name="Tsubouchi T."/>
            <person name="Morono Y."/>
            <person name="Uchiyama I."/>
            <person name="Ito T."/>
            <person name="Fujiyama A."/>
            <person name="Inagaki F."/>
            <person name="Takami H."/>
        </authorList>
    </citation>
    <scope>NUCLEOTIDE SEQUENCE</scope>
    <source>
        <strain evidence="1">Expedition CK06-06</strain>
    </source>
</reference>
<proteinExistence type="predicted"/>